<dbReference type="Gene3D" id="3.30.460.10">
    <property type="entry name" value="Beta Polymerase, domain 2"/>
    <property type="match status" value="1"/>
</dbReference>
<evidence type="ECO:0000313" key="3">
    <source>
        <dbReference type="Proteomes" id="UP000663720"/>
    </source>
</evidence>
<organism evidence="2 3">
    <name type="scientific">Desulfonema limicola</name>
    <dbReference type="NCBI Taxonomy" id="45656"/>
    <lineage>
        <taxon>Bacteria</taxon>
        <taxon>Pseudomonadati</taxon>
        <taxon>Thermodesulfobacteriota</taxon>
        <taxon>Desulfobacteria</taxon>
        <taxon>Desulfobacterales</taxon>
        <taxon>Desulfococcaceae</taxon>
        <taxon>Desulfonema</taxon>
    </lineage>
</organism>
<proteinExistence type="predicted"/>
<protein>
    <submittedName>
        <fullName evidence="2">Nucleotidyl transferase domain-containing protein</fullName>
    </submittedName>
</protein>
<dbReference type="CDD" id="cd05403">
    <property type="entry name" value="NT_KNTase_like"/>
    <property type="match status" value="1"/>
</dbReference>
<dbReference type="InterPro" id="IPR002934">
    <property type="entry name" value="Polymerase_NTP_transf_dom"/>
</dbReference>
<dbReference type="KEGG" id="dli:dnl_12120"/>
<dbReference type="EMBL" id="CP061799">
    <property type="protein sequence ID" value="QTA78965.1"/>
    <property type="molecule type" value="Genomic_DNA"/>
</dbReference>
<keyword evidence="2" id="KW-0808">Transferase</keyword>
<reference evidence="2" key="1">
    <citation type="journal article" date="2021" name="Microb. Physiol.">
        <title>Proteogenomic Insights into the Physiology of Marine, Sulfate-Reducing, Filamentous Desulfonema limicola and Desulfonema magnum.</title>
        <authorList>
            <person name="Schnaars V."/>
            <person name="Wohlbrand L."/>
            <person name="Scheve S."/>
            <person name="Hinrichs C."/>
            <person name="Reinhardt R."/>
            <person name="Rabus R."/>
        </authorList>
    </citation>
    <scope>NUCLEOTIDE SEQUENCE</scope>
    <source>
        <strain evidence="2">5ac10</strain>
    </source>
</reference>
<evidence type="ECO:0000313" key="2">
    <source>
        <dbReference type="EMBL" id="QTA78965.1"/>
    </source>
</evidence>
<dbReference type="AlphaFoldDB" id="A0A975B548"/>
<name>A0A975B548_9BACT</name>
<dbReference type="PANTHER" id="PTHR43449">
    <property type="entry name" value="NUCLEOTIDYLTRANSFERASE"/>
    <property type="match status" value="1"/>
</dbReference>
<dbReference type="InterPro" id="IPR043519">
    <property type="entry name" value="NT_sf"/>
</dbReference>
<dbReference type="SUPFAM" id="SSF81301">
    <property type="entry name" value="Nucleotidyltransferase"/>
    <property type="match status" value="1"/>
</dbReference>
<dbReference type="PANTHER" id="PTHR43449:SF1">
    <property type="entry name" value="POLYMERASE BETA NUCLEOTIDYLTRANSFERASE DOMAIN-CONTAINING PROTEIN"/>
    <property type="match status" value="1"/>
</dbReference>
<gene>
    <name evidence="2" type="ORF">dnl_12120</name>
</gene>
<feature type="domain" description="Polymerase nucleotidyl transferase" evidence="1">
    <location>
        <begin position="11"/>
        <end position="61"/>
    </location>
</feature>
<dbReference type="Pfam" id="PF01909">
    <property type="entry name" value="NTP_transf_2"/>
    <property type="match status" value="1"/>
</dbReference>
<accession>A0A975B548</accession>
<dbReference type="GO" id="GO:0016779">
    <property type="term" value="F:nucleotidyltransferase activity"/>
    <property type="evidence" value="ECO:0007669"/>
    <property type="project" value="InterPro"/>
</dbReference>
<sequence length="107" mass="12339">MAKESIIVSVRNYLKELSRIGVPVKHAILFGSYAKETNHKWSDIDLIVISDKYDKECSREDINLLWRTAARTDNRIEPIPVGSNRWKTDDESTIIEIARREGLIVNL</sequence>
<dbReference type="Proteomes" id="UP000663720">
    <property type="component" value="Chromosome"/>
</dbReference>
<evidence type="ECO:0000259" key="1">
    <source>
        <dbReference type="Pfam" id="PF01909"/>
    </source>
</evidence>
<dbReference type="RefSeq" id="WP_207690769.1">
    <property type="nucleotide sequence ID" value="NZ_CP061799.1"/>
</dbReference>
<keyword evidence="3" id="KW-1185">Reference proteome</keyword>